<organism evidence="1">
    <name type="scientific">marine metagenome</name>
    <dbReference type="NCBI Taxonomy" id="408172"/>
    <lineage>
        <taxon>unclassified sequences</taxon>
        <taxon>metagenomes</taxon>
        <taxon>ecological metagenomes</taxon>
    </lineage>
</organism>
<gene>
    <name evidence="1" type="ORF">METZ01_LOCUS159557</name>
</gene>
<sequence length="137" mass="14805">MKHILITIAAVVLVGCGGANPTGLESHTGTYTLILNNPFWREGLPVDGKVFAEVDYVLAADSTFYTNNKRGDGKIVGKWSLVGQELVIDGIDEDNVQQGIKVNINTLALTSITSGGQESIEILKEKYGTKEILLKKD</sequence>
<name>A0A382B0B7_9ZZZZ</name>
<dbReference type="EMBL" id="UINC01027447">
    <property type="protein sequence ID" value="SVB06703.1"/>
    <property type="molecule type" value="Genomic_DNA"/>
</dbReference>
<dbReference type="PROSITE" id="PS51257">
    <property type="entry name" value="PROKAR_LIPOPROTEIN"/>
    <property type="match status" value="1"/>
</dbReference>
<protein>
    <recommendedName>
        <fullName evidence="2">Lipocalin-like domain-containing protein</fullName>
    </recommendedName>
</protein>
<evidence type="ECO:0000313" key="1">
    <source>
        <dbReference type="EMBL" id="SVB06703.1"/>
    </source>
</evidence>
<proteinExistence type="predicted"/>
<evidence type="ECO:0008006" key="2">
    <source>
        <dbReference type="Google" id="ProtNLM"/>
    </source>
</evidence>
<accession>A0A382B0B7</accession>
<dbReference type="AlphaFoldDB" id="A0A382B0B7"/>
<reference evidence="1" key="1">
    <citation type="submission" date="2018-05" db="EMBL/GenBank/DDBJ databases">
        <authorList>
            <person name="Lanie J.A."/>
            <person name="Ng W.-L."/>
            <person name="Kazmierczak K.M."/>
            <person name="Andrzejewski T.M."/>
            <person name="Davidsen T.M."/>
            <person name="Wayne K.J."/>
            <person name="Tettelin H."/>
            <person name="Glass J.I."/>
            <person name="Rusch D."/>
            <person name="Podicherti R."/>
            <person name="Tsui H.-C.T."/>
            <person name="Winkler M.E."/>
        </authorList>
    </citation>
    <scope>NUCLEOTIDE SEQUENCE</scope>
</reference>